<evidence type="ECO:0000256" key="2">
    <source>
        <dbReference type="ARBA" id="ARBA00008367"/>
    </source>
</evidence>
<comment type="function">
    <text evidence="12">May control the interaction of photosystem II (PSII) cores with the light-harvesting antenna, regulates electron flow through the 2 photosystem reaction centers. PSII is a light-driven water plastoquinone oxidoreductase, using light energy to abstract electrons from H(2)O, generating a proton gradient subsequently used for ATP formation.</text>
</comment>
<comment type="subcellular location">
    <subcellularLocation>
        <location evidence="12">Cellular thylakoid membrane</location>
        <topology evidence="12">Multi-pass membrane protein</topology>
    </subcellularLocation>
    <subcellularLocation>
        <location evidence="1">Membrane</location>
        <topology evidence="1">Multi-pass membrane protein</topology>
    </subcellularLocation>
</comment>
<dbReference type="GO" id="GO:0042549">
    <property type="term" value="P:photosystem II stabilization"/>
    <property type="evidence" value="ECO:0007669"/>
    <property type="project" value="InterPro"/>
</dbReference>
<name>D3GKF0_GNEGN</name>
<evidence type="ECO:0000256" key="8">
    <source>
        <dbReference type="ARBA" id="ARBA00023078"/>
    </source>
</evidence>
<dbReference type="AlphaFoldDB" id="D3GKF0"/>
<proteinExistence type="inferred from homology"/>
<evidence type="ECO:0000256" key="15">
    <source>
        <dbReference type="SAM" id="SignalP"/>
    </source>
</evidence>
<dbReference type="RefSeq" id="YP_009117831.1">
    <property type="nucleotide sequence ID" value="NC_026301.1"/>
</dbReference>
<evidence type="ECO:0000256" key="5">
    <source>
        <dbReference type="ARBA" id="ARBA00022531"/>
    </source>
</evidence>
<keyword evidence="6 12" id="KW-0812">Transmembrane</keyword>
<dbReference type="InterPro" id="IPR002644">
    <property type="entry name" value="PSII_PsbZ"/>
</dbReference>
<sequence>MTIVFQLSMFALIAISFLLIIGVPVAFASPEGWSSNKNIIFSGVSLWIALVLFVGILNSFIF</sequence>
<reference evidence="17" key="3">
    <citation type="journal article" date="2016" name="New Phytol.">
        <title>Evolutionary dynamics of the plastid inverted repeat: the effects of expansion, contraction, and loss on substitution rates.</title>
        <authorList>
            <person name="Zhu A."/>
            <person name="Guo W."/>
            <person name="Gupta S."/>
            <person name="Fan W."/>
            <person name="Mower J.P."/>
        </authorList>
    </citation>
    <scope>NUCLEOTIDE SEQUENCE</scope>
</reference>
<dbReference type="PANTHER" id="PTHR34971">
    <property type="entry name" value="PHOTOSYSTEM II REACTION CENTER PROTEIN Z"/>
    <property type="match status" value="1"/>
</dbReference>
<dbReference type="GO" id="GO:0009539">
    <property type="term" value="C:photosystem II reaction center"/>
    <property type="evidence" value="ECO:0007669"/>
    <property type="project" value="InterPro"/>
</dbReference>
<reference evidence="19" key="4">
    <citation type="journal article" date="2016" name="Plant Syst. Evol.">
        <title>Resolving phylogenetic relationships and species delimitations in closely related gymnosperms using high-throughput NGS, Sanger sequencing and morphology.</title>
        <authorList>
            <person name="Hou C."/>
            <person name="Niklas W."/>
            <person name="Strijk J.S."/>
            <person name="Catarina R."/>
        </authorList>
    </citation>
    <scope>NUCLEOTIDE SEQUENCE</scope>
</reference>
<feature type="transmembrane region" description="Helical" evidence="14">
    <location>
        <begin position="38"/>
        <end position="61"/>
    </location>
</feature>
<dbReference type="GO" id="GO:0009535">
    <property type="term" value="C:chloroplast thylakoid membrane"/>
    <property type="evidence" value="ECO:0007669"/>
    <property type="project" value="TreeGrafter"/>
</dbReference>
<keyword evidence="8 12" id="KW-0793">Thylakoid</keyword>
<comment type="similarity">
    <text evidence="2 12 13">Belongs to the PsbZ family.</text>
</comment>
<gene>
    <name evidence="12 16" type="primary">psbZ</name>
</gene>
<evidence type="ECO:0000256" key="13">
    <source>
        <dbReference type="RuleBase" id="RU003472"/>
    </source>
</evidence>
<dbReference type="Gene3D" id="1.10.287.740">
    <property type="entry name" value="Photosystem II PsbZ, reaction centre"/>
    <property type="match status" value="1"/>
</dbReference>
<dbReference type="PANTHER" id="PTHR34971:SF2">
    <property type="entry name" value="PHOTOSYSTEM II REACTION CENTER PROTEIN Z"/>
    <property type="match status" value="1"/>
</dbReference>
<feature type="chain" id="PRO_5011204892" description="Photosystem II reaction center protein Z" evidence="15">
    <location>
        <begin position="29"/>
        <end position="62"/>
    </location>
</feature>
<dbReference type="GO" id="GO:0015979">
    <property type="term" value="P:photosynthesis"/>
    <property type="evidence" value="ECO:0007669"/>
    <property type="project" value="UniProtKB-UniRule"/>
</dbReference>
<reference evidence="16" key="1">
    <citation type="journal article" date="2009" name="Int. J. Plant Sci.">
        <title>Evolutionary relationships in Ephedra (Gnetales), with implications for seed plant phylogeny.</title>
        <authorList>
            <person name="Rydin C."/>
            <person name="Korall P."/>
        </authorList>
    </citation>
    <scope>NUCLEOTIDE SEQUENCE</scope>
</reference>
<keyword evidence="16" id="KW-0934">Plastid</keyword>
<accession>D3GKF0</accession>
<keyword evidence="7 12" id="KW-1133">Transmembrane helix</keyword>
<keyword evidence="15" id="KW-0732">Signal</keyword>
<dbReference type="NCBIfam" id="TIGR03043">
    <property type="entry name" value="PS_II_psbZ"/>
    <property type="match status" value="1"/>
</dbReference>
<dbReference type="EMBL" id="FJ958122">
    <property type="protein sequence ID" value="ACZ92186.1"/>
    <property type="molecule type" value="Genomic_DNA"/>
</dbReference>
<dbReference type="GeneID" id="22975632"/>
<evidence type="ECO:0000256" key="7">
    <source>
        <dbReference type="ARBA" id="ARBA00022989"/>
    </source>
</evidence>
<comment type="function">
    <text evidence="13">Controls the interaction of photosystem II (PSII) cores with the light-harvesting antenna, regulates electron flow through the 2 photosystem reaction centers. PSII is a light-driven water plastoquinone oxidoreductase, using light energy to abstract electrons from H(2)O, generating a proton gradient subsequently used for ATP formation.</text>
</comment>
<evidence type="ECO:0000256" key="12">
    <source>
        <dbReference type="HAMAP-Rule" id="MF_00644"/>
    </source>
</evidence>
<organism evidence="16">
    <name type="scientific">Gnetum gnemon</name>
    <name type="common">Spanish joint-fir</name>
    <name type="synonym">Gnetum acutatum</name>
    <dbReference type="NCBI Taxonomy" id="3382"/>
    <lineage>
        <taxon>Eukaryota</taxon>
        <taxon>Viridiplantae</taxon>
        <taxon>Streptophyta</taxon>
        <taxon>Embryophyta</taxon>
        <taxon>Tracheophyta</taxon>
        <taxon>Spermatophyta</taxon>
        <taxon>Gnetopsida</taxon>
        <taxon>Gnetidae</taxon>
        <taxon>Gnetales</taxon>
        <taxon>Gnetaceae</taxon>
        <taxon>Gnetum</taxon>
    </lineage>
</organism>
<evidence type="ECO:0000313" key="19">
    <source>
        <dbReference type="EMBL" id="ANZ53521.1"/>
    </source>
</evidence>
<evidence type="ECO:0000256" key="3">
    <source>
        <dbReference type="ARBA" id="ARBA00021665"/>
    </source>
</evidence>
<protein>
    <recommendedName>
        <fullName evidence="3 12">Photosystem II reaction center protein Z</fullName>
        <shortName evidence="12">PSII-Z</shortName>
    </recommendedName>
</protein>
<evidence type="ECO:0000313" key="17">
    <source>
        <dbReference type="EMBL" id="AJE71459.1"/>
    </source>
</evidence>
<feature type="signal peptide" evidence="15">
    <location>
        <begin position="1"/>
        <end position="28"/>
    </location>
</feature>
<keyword evidence="16" id="KW-0150">Chloroplast</keyword>
<keyword evidence="4 12" id="KW-0674">Reaction center</keyword>
<dbReference type="EMBL" id="KX385188">
    <property type="protein sequence ID" value="ANZ53521.1"/>
    <property type="molecule type" value="Genomic_DNA"/>
</dbReference>
<dbReference type="EMBL" id="KX385189">
    <property type="protein sequence ID" value="ANZ53587.1"/>
    <property type="molecule type" value="Genomic_DNA"/>
</dbReference>
<dbReference type="InterPro" id="IPR036512">
    <property type="entry name" value="PSII_PsbZ_sf"/>
</dbReference>
<dbReference type="HAMAP" id="MF_00644">
    <property type="entry name" value="PSII_PsbZ"/>
    <property type="match status" value="1"/>
</dbReference>
<keyword evidence="10 12" id="KW-0604">Photosystem II</keyword>
<comment type="subunit">
    <text evidence="11 12">PSII is composed of 1 copy each of membrane proteins PsbA, PsbB, PsbC, PsbD, PsbE, PsbF, PsbH, PsbI, PsbJ, PsbK, PsbL, PsbM, PsbT, PsbY, PsbZ, Psb30/Ycf12, at least 3 peripheral proteins of the oxygen-evolving complex and a large number of cofactors. It forms dimeric complexes.</text>
</comment>
<dbReference type="EMBL" id="KR476377">
    <property type="protein sequence ID" value="ALK01130.1"/>
    <property type="molecule type" value="Genomic_DNA"/>
</dbReference>
<dbReference type="Pfam" id="PF01737">
    <property type="entry name" value="Ycf9"/>
    <property type="match status" value="1"/>
</dbReference>
<reference evidence="18" key="2">
    <citation type="submission" date="2015-05" db="EMBL/GenBank/DDBJ databases">
        <title>Five gymnosperm plastomes reveal rampant rearrangements in Cupressophytes and the retention of ndh pseudogenes in Abies sibirica and Pinus sylvestris.</title>
        <authorList>
            <person name="Wu Z."/>
            <person name="Arvestad L."/>
            <person name="Thompson S.L."/>
        </authorList>
    </citation>
    <scope>NUCLEOTIDE SEQUENCE</scope>
</reference>
<keyword evidence="5 12" id="KW-0602">Photosynthesis</keyword>
<evidence type="ECO:0000313" key="18">
    <source>
        <dbReference type="EMBL" id="ALK01130.1"/>
    </source>
</evidence>
<evidence type="ECO:0000256" key="9">
    <source>
        <dbReference type="ARBA" id="ARBA00023136"/>
    </source>
</evidence>
<evidence type="ECO:0000256" key="10">
    <source>
        <dbReference type="ARBA" id="ARBA00023276"/>
    </source>
</evidence>
<dbReference type="EMBL" id="KP099649">
    <property type="protein sequence ID" value="AJE71459.1"/>
    <property type="molecule type" value="Genomic_DNA"/>
</dbReference>
<evidence type="ECO:0000256" key="1">
    <source>
        <dbReference type="ARBA" id="ARBA00004141"/>
    </source>
</evidence>
<evidence type="ECO:0000256" key="14">
    <source>
        <dbReference type="SAM" id="Phobius"/>
    </source>
</evidence>
<evidence type="ECO:0000256" key="6">
    <source>
        <dbReference type="ARBA" id="ARBA00022692"/>
    </source>
</evidence>
<dbReference type="SUPFAM" id="SSF161055">
    <property type="entry name" value="PsbZ-like"/>
    <property type="match status" value="1"/>
</dbReference>
<evidence type="ECO:0000256" key="11">
    <source>
        <dbReference type="ARBA" id="ARBA00038734"/>
    </source>
</evidence>
<geneLocation type="plastid" evidence="16"/>
<keyword evidence="9 12" id="KW-0472">Membrane</keyword>
<evidence type="ECO:0000256" key="4">
    <source>
        <dbReference type="ARBA" id="ARBA00022469"/>
    </source>
</evidence>
<evidence type="ECO:0000313" key="16">
    <source>
        <dbReference type="EMBL" id="ACZ92186.1"/>
    </source>
</evidence>